<feature type="compositionally biased region" description="Basic and acidic residues" evidence="1">
    <location>
        <begin position="463"/>
        <end position="474"/>
    </location>
</feature>
<proteinExistence type="predicted"/>
<feature type="compositionally biased region" description="Basic and acidic residues" evidence="1">
    <location>
        <begin position="151"/>
        <end position="163"/>
    </location>
</feature>
<evidence type="ECO:0000313" key="3">
    <source>
        <dbReference type="Proteomes" id="UP000253551"/>
    </source>
</evidence>
<feature type="compositionally biased region" description="Basic and acidic residues" evidence="1">
    <location>
        <begin position="221"/>
        <end position="240"/>
    </location>
</feature>
<feature type="compositionally biased region" description="Basic and acidic residues" evidence="1">
    <location>
        <begin position="50"/>
        <end position="63"/>
    </location>
</feature>
<sequence>MTSQVVLDQIREIEMFIDVWETRDSSAPNGVEIHKPDEETNDDIKKVINEKPHEFVPEEKVIQEEIDESAPEEKEEERSHSDITKEGNAPEENMFYEKLDEKNIPEEPFPERGSMEKIPQEKIFEEMPEEKISEEEIVEQVGLAMQPVLFEHKPEEKSPEKNMKRIQRKTIPGNYKIRKSDDKTLIEPSCSLYSLASSRNTTNNSSNHHIKSVLSSNVSLRGREDKADNESVSTRSEKSFLYEQPPTKPIPQSRTTSISSKKSSRSVKSSKKQNKSETSQKYIARTYEEMMRIPDVFERIAFYEKTLDLCLKADSPITEWSRFMSTRGKLPALEEGYVPLPRLDSDLDCSSQGSMSTTFGESISLFLKKAAGSQAFSKRPIDNRSFLMSSQNSSAYGSGLFGRSISRLSLSRSAQMPKYDQHKIIGHRVNALNKRSPRSRRESVRVINAGSVKGSISTPQSFKKTETKTNREQSSEFTYMASILPHEDTRTLLDALNEANGDTTDAISIVMSKKHSVAT</sequence>
<name>A0A367KZ98_RHIST</name>
<feature type="compositionally biased region" description="Low complexity" evidence="1">
    <location>
        <begin position="198"/>
        <end position="207"/>
    </location>
</feature>
<dbReference type="EMBL" id="PJQM01000005">
    <property type="protein sequence ID" value="RCI07302.1"/>
    <property type="molecule type" value="Genomic_DNA"/>
</dbReference>
<accession>A0A367KZ98</accession>
<feature type="region of interest" description="Disordered" evidence="1">
    <location>
        <begin position="455"/>
        <end position="474"/>
    </location>
</feature>
<reference evidence="2 3" key="1">
    <citation type="journal article" date="2018" name="G3 (Bethesda)">
        <title>Phylogenetic and Phylogenomic Definition of Rhizopus Species.</title>
        <authorList>
            <person name="Gryganskyi A.P."/>
            <person name="Golan J."/>
            <person name="Dolatabadi S."/>
            <person name="Mondo S."/>
            <person name="Robb S."/>
            <person name="Idnurm A."/>
            <person name="Muszewska A."/>
            <person name="Steczkiewicz K."/>
            <person name="Masonjones S."/>
            <person name="Liao H.L."/>
            <person name="Gajdeczka M.T."/>
            <person name="Anike F."/>
            <person name="Vuek A."/>
            <person name="Anishchenko I.M."/>
            <person name="Voigt K."/>
            <person name="de Hoog G.S."/>
            <person name="Smith M.E."/>
            <person name="Heitman J."/>
            <person name="Vilgalys R."/>
            <person name="Stajich J.E."/>
        </authorList>
    </citation>
    <scope>NUCLEOTIDE SEQUENCE [LARGE SCALE GENOMIC DNA]</scope>
    <source>
        <strain evidence="2 3">LSU 92-RS-03</strain>
    </source>
</reference>
<dbReference type="STRING" id="4846.A0A367KZ98"/>
<feature type="region of interest" description="Disordered" evidence="1">
    <location>
        <begin position="151"/>
        <end position="182"/>
    </location>
</feature>
<evidence type="ECO:0000256" key="1">
    <source>
        <dbReference type="SAM" id="MobiDB-lite"/>
    </source>
</evidence>
<gene>
    <name evidence="2" type="ORF">CU098_013847</name>
</gene>
<dbReference type="OrthoDB" id="2256155at2759"/>
<evidence type="ECO:0000313" key="2">
    <source>
        <dbReference type="EMBL" id="RCI07302.1"/>
    </source>
</evidence>
<keyword evidence="3" id="KW-1185">Reference proteome</keyword>
<comment type="caution">
    <text evidence="2">The sequence shown here is derived from an EMBL/GenBank/DDBJ whole genome shotgun (WGS) entry which is preliminary data.</text>
</comment>
<organism evidence="2 3">
    <name type="scientific">Rhizopus stolonifer</name>
    <name type="common">Rhizopus nigricans</name>
    <dbReference type="NCBI Taxonomy" id="4846"/>
    <lineage>
        <taxon>Eukaryota</taxon>
        <taxon>Fungi</taxon>
        <taxon>Fungi incertae sedis</taxon>
        <taxon>Mucoromycota</taxon>
        <taxon>Mucoromycotina</taxon>
        <taxon>Mucoromycetes</taxon>
        <taxon>Mucorales</taxon>
        <taxon>Mucorineae</taxon>
        <taxon>Rhizopodaceae</taxon>
        <taxon>Rhizopus</taxon>
    </lineage>
</organism>
<dbReference type="AlphaFoldDB" id="A0A367KZ98"/>
<feature type="compositionally biased region" description="Basic and acidic residues" evidence="1">
    <location>
        <begin position="76"/>
        <end position="85"/>
    </location>
</feature>
<feature type="compositionally biased region" description="Basic residues" evidence="1">
    <location>
        <begin position="262"/>
        <end position="273"/>
    </location>
</feature>
<feature type="region of interest" description="Disordered" evidence="1">
    <location>
        <begin position="50"/>
        <end position="122"/>
    </location>
</feature>
<protein>
    <submittedName>
        <fullName evidence="2">Uncharacterized protein</fullName>
    </submittedName>
</protein>
<dbReference type="Proteomes" id="UP000253551">
    <property type="component" value="Unassembled WGS sequence"/>
</dbReference>
<feature type="compositionally biased region" description="Basic and acidic residues" evidence="1">
    <location>
        <begin position="95"/>
        <end position="122"/>
    </location>
</feature>
<feature type="compositionally biased region" description="Acidic residues" evidence="1">
    <location>
        <begin position="64"/>
        <end position="75"/>
    </location>
</feature>
<feature type="region of interest" description="Disordered" evidence="1">
    <location>
        <begin position="198"/>
        <end position="279"/>
    </location>
</feature>